<accession>F7NED8</accession>
<dbReference type="InterPro" id="IPR045062">
    <property type="entry name" value="Cyt_c_biogenesis_CcsA/CcmC"/>
</dbReference>
<dbReference type="Pfam" id="PF01578">
    <property type="entry name" value="Cytochrom_C_asm"/>
    <property type="match status" value="1"/>
</dbReference>
<keyword evidence="6 8" id="KW-1133">Transmembrane helix</keyword>
<evidence type="ECO:0000256" key="8">
    <source>
        <dbReference type="SAM" id="Phobius"/>
    </source>
</evidence>
<dbReference type="InterPro" id="IPR002541">
    <property type="entry name" value="Cyt_c_assembly"/>
</dbReference>
<proteinExistence type="inferred from homology"/>
<evidence type="ECO:0000256" key="1">
    <source>
        <dbReference type="ARBA" id="ARBA00004141"/>
    </source>
</evidence>
<dbReference type="eggNOG" id="COG0755">
    <property type="taxonomic scope" value="Bacteria"/>
</dbReference>
<keyword evidence="5" id="KW-0201">Cytochrome c-type biogenesis</keyword>
<feature type="domain" description="Cytochrome c assembly protein" evidence="9">
    <location>
        <begin position="28"/>
        <end position="154"/>
    </location>
</feature>
<organism evidence="10 11">
    <name type="scientific">Acetonema longum DSM 6540</name>
    <dbReference type="NCBI Taxonomy" id="1009370"/>
    <lineage>
        <taxon>Bacteria</taxon>
        <taxon>Bacillati</taxon>
        <taxon>Bacillota</taxon>
        <taxon>Negativicutes</taxon>
        <taxon>Acetonemataceae</taxon>
        <taxon>Acetonema</taxon>
    </lineage>
</organism>
<feature type="transmembrane region" description="Helical" evidence="8">
    <location>
        <begin position="36"/>
        <end position="59"/>
    </location>
</feature>
<evidence type="ECO:0000313" key="10">
    <source>
        <dbReference type="EMBL" id="EGO65650.1"/>
    </source>
</evidence>
<comment type="caution">
    <text evidence="10">The sequence shown here is derived from an EMBL/GenBank/DDBJ whole genome shotgun (WGS) entry which is preliminary data.</text>
</comment>
<dbReference type="RefSeq" id="WP_004092257.1">
    <property type="nucleotide sequence ID" value="NZ_AFGF01000016.1"/>
</dbReference>
<dbReference type="PANTHER" id="PTHR30071">
    <property type="entry name" value="HEME EXPORTER PROTEIN C"/>
    <property type="match status" value="1"/>
</dbReference>
<comment type="similarity">
    <text evidence="2">Belongs to the CcmC/CycZ/HelC family.</text>
</comment>
<dbReference type="Proteomes" id="UP000003240">
    <property type="component" value="Unassembled WGS sequence"/>
</dbReference>
<name>F7NED8_9FIRM</name>
<evidence type="ECO:0000256" key="5">
    <source>
        <dbReference type="ARBA" id="ARBA00022748"/>
    </source>
</evidence>
<evidence type="ECO:0000259" key="9">
    <source>
        <dbReference type="Pfam" id="PF01578"/>
    </source>
</evidence>
<evidence type="ECO:0000256" key="2">
    <source>
        <dbReference type="ARBA" id="ARBA00005840"/>
    </source>
</evidence>
<feature type="transmembrane region" description="Helical" evidence="8">
    <location>
        <begin position="138"/>
        <end position="158"/>
    </location>
</feature>
<keyword evidence="7 8" id="KW-0472">Membrane</keyword>
<dbReference type="EMBL" id="AFGF01000016">
    <property type="protein sequence ID" value="EGO65650.1"/>
    <property type="molecule type" value="Genomic_DNA"/>
</dbReference>
<dbReference type="OrthoDB" id="9814290at2"/>
<reference evidence="10 11" key="1">
    <citation type="journal article" date="2011" name="EMBO J.">
        <title>Structural diversity of bacterial flagellar motors.</title>
        <authorList>
            <person name="Chen S."/>
            <person name="Beeby M."/>
            <person name="Murphy G.E."/>
            <person name="Leadbetter J.R."/>
            <person name="Hendrixson D.R."/>
            <person name="Briegel A."/>
            <person name="Li Z."/>
            <person name="Shi J."/>
            <person name="Tocheva E.I."/>
            <person name="Muller A."/>
            <person name="Dobro M.J."/>
            <person name="Jensen G.J."/>
        </authorList>
    </citation>
    <scope>NUCLEOTIDE SEQUENCE [LARGE SCALE GENOMIC DNA]</scope>
    <source>
        <strain evidence="10 11">DSM 6540</strain>
    </source>
</reference>
<dbReference type="GO" id="GO:0017004">
    <property type="term" value="P:cytochrome complex assembly"/>
    <property type="evidence" value="ECO:0007669"/>
    <property type="project" value="UniProtKB-KW"/>
</dbReference>
<evidence type="ECO:0000256" key="3">
    <source>
        <dbReference type="ARBA" id="ARBA00016463"/>
    </source>
</evidence>
<evidence type="ECO:0000256" key="6">
    <source>
        <dbReference type="ARBA" id="ARBA00022989"/>
    </source>
</evidence>
<evidence type="ECO:0000313" key="11">
    <source>
        <dbReference type="Proteomes" id="UP000003240"/>
    </source>
</evidence>
<dbReference type="AlphaFoldDB" id="F7NED8"/>
<dbReference type="InterPro" id="IPR003557">
    <property type="entry name" value="Cyt_c_biogenesis_CcmC"/>
</dbReference>
<dbReference type="GO" id="GO:0020037">
    <property type="term" value="F:heme binding"/>
    <property type="evidence" value="ECO:0007669"/>
    <property type="project" value="InterPro"/>
</dbReference>
<dbReference type="STRING" id="1009370.ALO_02004"/>
<gene>
    <name evidence="10" type="ORF">ALO_02004</name>
</gene>
<feature type="transmembrane region" description="Helical" evidence="8">
    <location>
        <begin position="108"/>
        <end position="126"/>
    </location>
</feature>
<sequence length="218" mass="24243">MWRYGLAIWTAVVIWAVFYLVPPAEGLGELVRIAYFHIPVAWVSVLAFFAAAWWACRYLKSGEGQDDQKSAAAALLGFVFCLLATVSGAVFAKLTWGAYWNWDPRQTTIFVLLLIYGAYLVLRASLEDEDVRARISSVYALLSVVTVPFLVFVIPRFYASLHPEPIINRAGNLDMDPVMLYVLLAAVIACSGIFFWLVSLIASKQKLSAVKVKGRLEG</sequence>
<evidence type="ECO:0000256" key="7">
    <source>
        <dbReference type="ARBA" id="ARBA00023136"/>
    </source>
</evidence>
<dbReference type="GO" id="GO:0005886">
    <property type="term" value="C:plasma membrane"/>
    <property type="evidence" value="ECO:0007669"/>
    <property type="project" value="TreeGrafter"/>
</dbReference>
<evidence type="ECO:0000256" key="4">
    <source>
        <dbReference type="ARBA" id="ARBA00022692"/>
    </source>
</evidence>
<comment type="subcellular location">
    <subcellularLocation>
        <location evidence="1">Membrane</location>
        <topology evidence="1">Multi-pass membrane protein</topology>
    </subcellularLocation>
</comment>
<dbReference type="PRINTS" id="PR01386">
    <property type="entry name" value="CCMCBIOGNSIS"/>
</dbReference>
<keyword evidence="4 8" id="KW-0812">Transmembrane</keyword>
<keyword evidence="11" id="KW-1185">Reference proteome</keyword>
<feature type="transmembrane region" description="Helical" evidence="8">
    <location>
        <begin position="71"/>
        <end position="96"/>
    </location>
</feature>
<protein>
    <recommendedName>
        <fullName evidence="3">Heme exporter protein C</fullName>
    </recommendedName>
</protein>
<dbReference type="GO" id="GO:0015232">
    <property type="term" value="F:heme transmembrane transporter activity"/>
    <property type="evidence" value="ECO:0007669"/>
    <property type="project" value="InterPro"/>
</dbReference>
<feature type="transmembrane region" description="Helical" evidence="8">
    <location>
        <begin position="178"/>
        <end position="202"/>
    </location>
</feature>
<dbReference type="PANTHER" id="PTHR30071:SF1">
    <property type="entry name" value="CYTOCHROME B_B6 PROTEIN-RELATED"/>
    <property type="match status" value="1"/>
</dbReference>